<feature type="domain" description="HTH lacI-type" evidence="4">
    <location>
        <begin position="1"/>
        <end position="53"/>
    </location>
</feature>
<evidence type="ECO:0000256" key="1">
    <source>
        <dbReference type="ARBA" id="ARBA00023015"/>
    </source>
</evidence>
<evidence type="ECO:0000313" key="6">
    <source>
        <dbReference type="Proteomes" id="UP000251186"/>
    </source>
</evidence>
<dbReference type="SUPFAM" id="SSF47413">
    <property type="entry name" value="lambda repressor-like DNA-binding domains"/>
    <property type="match status" value="1"/>
</dbReference>
<proteinExistence type="predicted"/>
<dbReference type="PANTHER" id="PTHR30146:SF153">
    <property type="entry name" value="LACTOSE OPERON REPRESSOR"/>
    <property type="match status" value="1"/>
</dbReference>
<dbReference type="GO" id="GO:0003700">
    <property type="term" value="F:DNA-binding transcription factor activity"/>
    <property type="evidence" value="ECO:0007669"/>
    <property type="project" value="TreeGrafter"/>
</dbReference>
<dbReference type="SUPFAM" id="SSF53822">
    <property type="entry name" value="Periplasmic binding protein-like I"/>
    <property type="match status" value="1"/>
</dbReference>
<dbReference type="InterPro" id="IPR010982">
    <property type="entry name" value="Lambda_DNA-bd_dom_sf"/>
</dbReference>
<dbReference type="InterPro" id="IPR046335">
    <property type="entry name" value="LacI/GalR-like_sensor"/>
</dbReference>
<dbReference type="Gene3D" id="3.40.50.2300">
    <property type="match status" value="2"/>
</dbReference>
<name>A0A2X1B937_BREVE</name>
<evidence type="ECO:0000256" key="2">
    <source>
        <dbReference type="ARBA" id="ARBA00023125"/>
    </source>
</evidence>
<evidence type="ECO:0000259" key="4">
    <source>
        <dbReference type="PROSITE" id="PS50932"/>
    </source>
</evidence>
<keyword evidence="3" id="KW-0804">Transcription</keyword>
<dbReference type="PANTHER" id="PTHR30146">
    <property type="entry name" value="LACI-RELATED TRANSCRIPTIONAL REPRESSOR"/>
    <property type="match status" value="1"/>
</dbReference>
<dbReference type="PROSITE" id="PS50932">
    <property type="entry name" value="HTH_LACI_2"/>
    <property type="match status" value="1"/>
</dbReference>
<keyword evidence="2" id="KW-0238">DNA-binding</keyword>
<dbReference type="Pfam" id="PF13377">
    <property type="entry name" value="Peripla_BP_3"/>
    <property type="match status" value="1"/>
</dbReference>
<dbReference type="EMBL" id="UAQP01000005">
    <property type="protein sequence ID" value="SPU53297.1"/>
    <property type="molecule type" value="Genomic_DNA"/>
</dbReference>
<dbReference type="InterPro" id="IPR000843">
    <property type="entry name" value="HTH_LacI"/>
</dbReference>
<keyword evidence="1" id="KW-0805">Transcription regulation</keyword>
<reference evidence="5 6" key="1">
    <citation type="submission" date="2018-06" db="EMBL/GenBank/DDBJ databases">
        <authorList>
            <consortium name="Pathogen Informatics"/>
            <person name="Doyle S."/>
        </authorList>
    </citation>
    <scope>NUCLEOTIDE SEQUENCE [LARGE SCALE GENOMIC DNA]</scope>
    <source>
        <strain evidence="5 6">NCTC11166</strain>
    </source>
</reference>
<sequence length="325" mass="33480">MGDIARLAGVSPMTVSRVVNGDARVREATRERVQAIIRETGYVPDPAARILARAGGGRIGLLYANPSSAYLAELLAGALDGARSVGLLLLIEPSRPGAPDEEREAVQRLAAGGAQGVIVPPPLGESAATLDAIAISGMKAVVLAAPALRDGLISLRVDDQGAAHEMARHLLDLGHRAIGFVEGHPDQSASADRRHGAQAAVDSVAGATMWAEAGDFTYRSGFEAGQRLLARSPRPTAIFASNDDMAAGVLAAVHAAGLSTPGDISVAGFDDTYLAASVWPTLTTIRQPVAEMARSAAVILGRGGEGDLPVSHDFIARESTAPPND</sequence>
<gene>
    <name evidence="5" type="primary">ccpA_2</name>
    <name evidence="5" type="ORF">NCTC11166_01411</name>
</gene>
<dbReference type="PROSITE" id="PS00356">
    <property type="entry name" value="HTH_LACI_1"/>
    <property type="match status" value="1"/>
</dbReference>
<dbReference type="Proteomes" id="UP000251186">
    <property type="component" value="Unassembled WGS sequence"/>
</dbReference>
<organism evidence="5 6">
    <name type="scientific">Brevundimonas vesicularis</name>
    <name type="common">Pseudomonas vesicularis</name>
    <dbReference type="NCBI Taxonomy" id="41276"/>
    <lineage>
        <taxon>Bacteria</taxon>
        <taxon>Pseudomonadati</taxon>
        <taxon>Pseudomonadota</taxon>
        <taxon>Alphaproteobacteria</taxon>
        <taxon>Caulobacterales</taxon>
        <taxon>Caulobacteraceae</taxon>
        <taxon>Brevundimonas</taxon>
    </lineage>
</organism>
<dbReference type="Pfam" id="PF00356">
    <property type="entry name" value="LacI"/>
    <property type="match status" value="1"/>
</dbReference>
<dbReference type="SMART" id="SM00354">
    <property type="entry name" value="HTH_LACI"/>
    <property type="match status" value="1"/>
</dbReference>
<evidence type="ECO:0000256" key="3">
    <source>
        <dbReference type="ARBA" id="ARBA00023163"/>
    </source>
</evidence>
<protein>
    <submittedName>
        <fullName evidence="5">Catabolite control protein</fullName>
    </submittedName>
</protein>
<dbReference type="GO" id="GO:0000976">
    <property type="term" value="F:transcription cis-regulatory region binding"/>
    <property type="evidence" value="ECO:0007669"/>
    <property type="project" value="TreeGrafter"/>
</dbReference>
<dbReference type="CDD" id="cd01545">
    <property type="entry name" value="PBP1_SalR"/>
    <property type="match status" value="1"/>
</dbReference>
<accession>A0A2X1B937</accession>
<evidence type="ECO:0000313" key="5">
    <source>
        <dbReference type="EMBL" id="SPU53297.1"/>
    </source>
</evidence>
<dbReference type="Gene3D" id="1.10.260.40">
    <property type="entry name" value="lambda repressor-like DNA-binding domains"/>
    <property type="match status" value="1"/>
</dbReference>
<dbReference type="AlphaFoldDB" id="A0A2X1B937"/>
<dbReference type="InterPro" id="IPR028082">
    <property type="entry name" value="Peripla_BP_I"/>
</dbReference>
<dbReference type="CDD" id="cd01392">
    <property type="entry name" value="HTH_LacI"/>
    <property type="match status" value="1"/>
</dbReference>